<feature type="transmembrane region" description="Helical" evidence="1">
    <location>
        <begin position="102"/>
        <end position="122"/>
    </location>
</feature>
<keyword evidence="1" id="KW-0472">Membrane</keyword>
<keyword evidence="1" id="KW-0812">Transmembrane</keyword>
<keyword evidence="4" id="KW-1185">Reference proteome</keyword>
<feature type="transmembrane region" description="Helical" evidence="1">
    <location>
        <begin position="239"/>
        <end position="257"/>
    </location>
</feature>
<dbReference type="EMBL" id="CP000612">
    <property type="protein sequence ID" value="ABO49333.1"/>
    <property type="molecule type" value="Genomic_DNA"/>
</dbReference>
<feature type="transmembrane region" description="Helical" evidence="1">
    <location>
        <begin position="466"/>
        <end position="486"/>
    </location>
</feature>
<dbReference type="RefSeq" id="WP_011877168.1">
    <property type="nucleotide sequence ID" value="NC_009253.1"/>
</dbReference>
<dbReference type="OrthoDB" id="1804144at2"/>
<protein>
    <submittedName>
        <fullName evidence="3">Uncharacterized protein</fullName>
    </submittedName>
</protein>
<feature type="transmembrane region" description="Helical" evidence="1">
    <location>
        <begin position="498"/>
        <end position="524"/>
    </location>
</feature>
<sequence length="529" mass="56781">MKIHKKALCAALIIITLCNPAISLAAQRFYPGDEWPAEKNQIGAIDIHSEKILDATMYPVSFAITALATVSIAGKIAQKPVTATFQKIFVDMSKRYAQKYGYVPVVIGAGTGQTGSTALLWMNWPPSRYIFENAEAKLIGNIGNGIANTIIYIFNGIANLLFSLTKTMVLMANNIIFLAFDTQWVQATADWISDTTQLVGGEFSGKSKMKFASILFLLCLSILAGGVALYIYNGHIVKAGKIFLGAAISIAALYFYLGYSNTIIKSTANFMDAFAGAALEMAGVILPETEQTVTANMTPLEKGLAQATNAAWTAMVACPWSWGQFGTADPDNLKLTASSSGKKSEWDVLKDVIPPQQTVPPSGQGIRLSRSDLEAKKDQLYIDTLFLGSDDAIRSKLLNAVSADQVGFAVFSDKVDHGAHAVTVAACQPSVSSVFRHIGVAFITIFPAGAYLTMVLFLAIPIIISQLGLMVALIFLPLIFIVGVAGETGQIYLKKGMGLVLQCFSIKIVYGLYMGVILFLAALISTSLL</sequence>
<dbReference type="KEGG" id="drm:Dred_0795"/>
<feature type="transmembrane region" description="Helical" evidence="1">
    <location>
        <begin position="438"/>
        <end position="460"/>
    </location>
</feature>
<name>A4J2N0_DESRM</name>
<dbReference type="AlphaFoldDB" id="A4J2N0"/>
<feature type="signal peptide" evidence="2">
    <location>
        <begin position="1"/>
        <end position="25"/>
    </location>
</feature>
<feature type="transmembrane region" description="Helical" evidence="1">
    <location>
        <begin position="142"/>
        <end position="162"/>
    </location>
</feature>
<feature type="chain" id="PRO_5002670671" evidence="2">
    <location>
        <begin position="26"/>
        <end position="529"/>
    </location>
</feature>
<dbReference type="Proteomes" id="UP000001556">
    <property type="component" value="Chromosome"/>
</dbReference>
<organism evidence="3 4">
    <name type="scientific">Desulforamulus reducens (strain ATCC BAA-1160 / DSM 100696 / MI-1)</name>
    <name type="common">Desulfotomaculum reducens</name>
    <dbReference type="NCBI Taxonomy" id="349161"/>
    <lineage>
        <taxon>Bacteria</taxon>
        <taxon>Bacillati</taxon>
        <taxon>Bacillota</taxon>
        <taxon>Clostridia</taxon>
        <taxon>Eubacteriales</taxon>
        <taxon>Peptococcaceae</taxon>
        <taxon>Desulforamulus</taxon>
    </lineage>
</organism>
<feature type="transmembrane region" description="Helical" evidence="1">
    <location>
        <begin position="211"/>
        <end position="233"/>
    </location>
</feature>
<keyword evidence="2" id="KW-0732">Signal</keyword>
<evidence type="ECO:0000256" key="1">
    <source>
        <dbReference type="SAM" id="Phobius"/>
    </source>
</evidence>
<dbReference type="HOGENOM" id="CLU_562370_0_0_9"/>
<feature type="transmembrane region" description="Helical" evidence="1">
    <location>
        <begin position="57"/>
        <end position="77"/>
    </location>
</feature>
<keyword evidence="1" id="KW-1133">Transmembrane helix</keyword>
<proteinExistence type="predicted"/>
<reference evidence="3 4" key="1">
    <citation type="submission" date="2007-03" db="EMBL/GenBank/DDBJ databases">
        <title>Complete sequence of Desulfotomaculum reducens MI-1.</title>
        <authorList>
            <consortium name="US DOE Joint Genome Institute"/>
            <person name="Copeland A."/>
            <person name="Lucas S."/>
            <person name="Lapidus A."/>
            <person name="Barry K."/>
            <person name="Detter J.C."/>
            <person name="Glavina del Rio T."/>
            <person name="Hammon N."/>
            <person name="Israni S."/>
            <person name="Dalin E."/>
            <person name="Tice H."/>
            <person name="Pitluck S."/>
            <person name="Sims D."/>
            <person name="Brettin T."/>
            <person name="Bruce D."/>
            <person name="Han C."/>
            <person name="Tapia R."/>
            <person name="Schmutz J."/>
            <person name="Larimer F."/>
            <person name="Land M."/>
            <person name="Hauser L."/>
            <person name="Kyrpides N."/>
            <person name="Kim E."/>
            <person name="Tebo B.M."/>
            <person name="Richardson P."/>
        </authorList>
    </citation>
    <scope>NUCLEOTIDE SEQUENCE [LARGE SCALE GENOMIC DNA]</scope>
    <source>
        <strain evidence="3 4">MI-1</strain>
    </source>
</reference>
<accession>A4J2N0</accession>
<evidence type="ECO:0000313" key="3">
    <source>
        <dbReference type="EMBL" id="ABO49333.1"/>
    </source>
</evidence>
<evidence type="ECO:0000313" key="4">
    <source>
        <dbReference type="Proteomes" id="UP000001556"/>
    </source>
</evidence>
<gene>
    <name evidence="3" type="ordered locus">Dred_0795</name>
</gene>
<dbReference type="STRING" id="349161.Dred_0795"/>
<evidence type="ECO:0000256" key="2">
    <source>
        <dbReference type="SAM" id="SignalP"/>
    </source>
</evidence>